<comment type="caution">
    <text evidence="1">The sequence shown here is derived from an EMBL/GenBank/DDBJ whole genome shotgun (WGS) entry which is preliminary data.</text>
</comment>
<dbReference type="Proteomes" id="UP000192578">
    <property type="component" value="Unassembled WGS sequence"/>
</dbReference>
<reference evidence="2" key="1">
    <citation type="submission" date="2017-01" db="EMBL/GenBank/DDBJ databases">
        <title>Comparative genomics of anhydrobiosis in the tardigrade Hypsibius dujardini.</title>
        <authorList>
            <person name="Yoshida Y."/>
            <person name="Koutsovoulos G."/>
            <person name="Laetsch D."/>
            <person name="Stevens L."/>
            <person name="Kumar S."/>
            <person name="Horikawa D."/>
            <person name="Ishino K."/>
            <person name="Komine S."/>
            <person name="Tomita M."/>
            <person name="Blaxter M."/>
            <person name="Arakawa K."/>
        </authorList>
    </citation>
    <scope>NUCLEOTIDE SEQUENCE [LARGE SCALE GENOMIC DNA]</scope>
    <source>
        <strain evidence="2">Z151</strain>
    </source>
</reference>
<dbReference type="AlphaFoldDB" id="A0A1W0WD04"/>
<sequence length="75" mass="8765">MGYRSGMEWFWWTGYESQSDPCFSKFSCGRLAKISRFSSKFHFSEDPRTVHQIKIKLLRGNFSCKSQTETLNTGN</sequence>
<name>A0A1W0WD04_HYPEX</name>
<protein>
    <submittedName>
        <fullName evidence="1">Uncharacterized protein</fullName>
    </submittedName>
</protein>
<accession>A0A1W0WD04</accession>
<evidence type="ECO:0000313" key="1">
    <source>
        <dbReference type="EMBL" id="OQV13105.1"/>
    </source>
</evidence>
<organism evidence="1 2">
    <name type="scientific">Hypsibius exemplaris</name>
    <name type="common">Freshwater tardigrade</name>
    <dbReference type="NCBI Taxonomy" id="2072580"/>
    <lineage>
        <taxon>Eukaryota</taxon>
        <taxon>Metazoa</taxon>
        <taxon>Ecdysozoa</taxon>
        <taxon>Tardigrada</taxon>
        <taxon>Eutardigrada</taxon>
        <taxon>Parachela</taxon>
        <taxon>Hypsibioidea</taxon>
        <taxon>Hypsibiidae</taxon>
        <taxon>Hypsibius</taxon>
    </lineage>
</organism>
<proteinExistence type="predicted"/>
<keyword evidence="2" id="KW-1185">Reference proteome</keyword>
<gene>
    <name evidence="1" type="ORF">BV898_12645</name>
</gene>
<evidence type="ECO:0000313" key="2">
    <source>
        <dbReference type="Proteomes" id="UP000192578"/>
    </source>
</evidence>
<dbReference type="EMBL" id="MTYJ01000130">
    <property type="protein sequence ID" value="OQV13105.1"/>
    <property type="molecule type" value="Genomic_DNA"/>
</dbReference>